<evidence type="ECO:0000259" key="3">
    <source>
        <dbReference type="Pfam" id="PF01425"/>
    </source>
</evidence>
<reference evidence="4 5" key="1">
    <citation type="submission" date="2020-04" db="EMBL/GenBank/DDBJ databases">
        <title>FDA dAtabase for Regulatory Grade micrObial Sequences (FDA-ARGOS): Supporting development and validation of Infectious Disease Dx tests.</title>
        <authorList>
            <person name="Sciortino C."/>
            <person name="Tallon L."/>
            <person name="Sadzewicz L."/>
            <person name="Vavikolanu K."/>
            <person name="Mehta A."/>
            <person name="Aluvathingal J."/>
            <person name="Nadendla S."/>
            <person name="Nandy P."/>
            <person name="Geyer C."/>
            <person name="Yan Y."/>
            <person name="Sichtig H."/>
        </authorList>
    </citation>
    <scope>NUCLEOTIDE SEQUENCE [LARGE SCALE GENOMIC DNA]</scope>
    <source>
        <strain evidence="4 5">FDAARGOS_633</strain>
    </source>
</reference>
<name>A0A6H0ZX97_9HYPH</name>
<dbReference type="NCBIfam" id="NF004766">
    <property type="entry name" value="PRK06102.1"/>
    <property type="match status" value="1"/>
</dbReference>
<dbReference type="InterPro" id="IPR036928">
    <property type="entry name" value="AS_sf"/>
</dbReference>
<dbReference type="Proteomes" id="UP000500870">
    <property type="component" value="Chromosome 3"/>
</dbReference>
<dbReference type="PROSITE" id="PS00571">
    <property type="entry name" value="AMIDASES"/>
    <property type="match status" value="1"/>
</dbReference>
<proteinExistence type="predicted"/>
<protein>
    <recommendedName>
        <fullName evidence="2">Indoleacetamide hydrolase</fullName>
    </recommendedName>
</protein>
<evidence type="ECO:0000313" key="5">
    <source>
        <dbReference type="Proteomes" id="UP000500870"/>
    </source>
</evidence>
<dbReference type="NCBIfam" id="NF005460">
    <property type="entry name" value="PRK07056.1"/>
    <property type="match status" value="1"/>
</dbReference>
<evidence type="ECO:0000256" key="1">
    <source>
        <dbReference type="ARBA" id="ARBA00003871"/>
    </source>
</evidence>
<comment type="function">
    <text evidence="1">Hydrolyzes indole-3-acetamide (IAM) into indole-3-acetic acid (IAA).</text>
</comment>
<evidence type="ECO:0000313" key="4">
    <source>
        <dbReference type="EMBL" id="QIX24747.1"/>
    </source>
</evidence>
<dbReference type="InterPro" id="IPR000120">
    <property type="entry name" value="Amidase"/>
</dbReference>
<dbReference type="AlphaFoldDB" id="A0A6H0ZX97"/>
<dbReference type="InterPro" id="IPR020556">
    <property type="entry name" value="Amidase_CS"/>
</dbReference>
<dbReference type="RefSeq" id="WP_177319427.1">
    <property type="nucleotide sequence ID" value="NZ_CP050899.1"/>
</dbReference>
<dbReference type="SMR" id="A0A6H0ZX97"/>
<keyword evidence="4" id="KW-0378">Hydrolase</keyword>
<dbReference type="EMBL" id="CP050899">
    <property type="protein sequence ID" value="QIX24747.1"/>
    <property type="molecule type" value="Genomic_DNA"/>
</dbReference>
<sequence>MAHRGKNIAQLSALIQDGHLDPRALVEEIIDAIRQEADQAIFIGLTAERAAAEAEVASTRIREGRSRGLLDGIPVAWKDLFDLEGTVTTAGSTVLADDEPASRDADVVTALKQAGMICIGRTNMSEFAFSGLGINPHYGTPRNPLSTDGHRLPGGSSSGAGVAVAAGLVPVAIGTDTGGSVRIPAAFNGVVGYKASRGRYSMRGVYPLAKSLDSLGPLTRTVQDAVWVDAAMRGRTAADVQRVPLSSLSLVVPETVFFDGIEDEVAAAFEQAVDRLVRAGASVRRQAFPIFSELFELIKEKGALVTAEAFALHKTRLEGADATRMDPRVAARTKLGANISVPDYIAIIDARERMTAAFSGMIGKGELLMSPTLPHVAARVAPLLQSDDAFFAMNAKTLRNTQIGNFFDLCGVSIPCGTGDAGMPVGLLLSGLDGTDDHVLGAAMATEEIVRA</sequence>
<gene>
    <name evidence="4" type="ORF">FOB41_27150</name>
</gene>
<feature type="domain" description="Amidase" evidence="3">
    <location>
        <begin position="25"/>
        <end position="440"/>
    </location>
</feature>
<dbReference type="GO" id="GO:0016787">
    <property type="term" value="F:hydrolase activity"/>
    <property type="evidence" value="ECO:0007669"/>
    <property type="project" value="UniProtKB-KW"/>
</dbReference>
<dbReference type="InterPro" id="IPR023631">
    <property type="entry name" value="Amidase_dom"/>
</dbReference>
<dbReference type="Gene3D" id="3.90.1300.10">
    <property type="entry name" value="Amidase signature (AS) domain"/>
    <property type="match status" value="1"/>
</dbReference>
<accession>A0A6H0ZX97</accession>
<dbReference type="SUPFAM" id="SSF75304">
    <property type="entry name" value="Amidase signature (AS) enzymes"/>
    <property type="match status" value="1"/>
</dbReference>
<dbReference type="Pfam" id="PF01425">
    <property type="entry name" value="Amidase"/>
    <property type="match status" value="1"/>
</dbReference>
<evidence type="ECO:0000256" key="2">
    <source>
        <dbReference type="ARBA" id="ARBA00021874"/>
    </source>
</evidence>
<dbReference type="PANTHER" id="PTHR11895:SF176">
    <property type="entry name" value="AMIDASE AMID-RELATED"/>
    <property type="match status" value="1"/>
</dbReference>
<dbReference type="PANTHER" id="PTHR11895">
    <property type="entry name" value="TRANSAMIDASE"/>
    <property type="match status" value="1"/>
</dbReference>
<organism evidence="4 5">
    <name type="scientific">Agrobacterium pusense</name>
    <dbReference type="NCBI Taxonomy" id="648995"/>
    <lineage>
        <taxon>Bacteria</taxon>
        <taxon>Pseudomonadati</taxon>
        <taxon>Pseudomonadota</taxon>
        <taxon>Alphaproteobacteria</taxon>
        <taxon>Hyphomicrobiales</taxon>
        <taxon>Rhizobiaceae</taxon>
        <taxon>Rhizobium/Agrobacterium group</taxon>
        <taxon>Agrobacterium</taxon>
    </lineage>
</organism>